<name>A0AAV5BZU2_ELECO</name>
<evidence type="ECO:0000313" key="6">
    <source>
        <dbReference type="Proteomes" id="UP001054889"/>
    </source>
</evidence>
<dbReference type="FunFam" id="2.40.70.10:FF:000075">
    <property type="entry name" value="Putative xylanase inhibitor"/>
    <property type="match status" value="1"/>
</dbReference>
<dbReference type="InterPro" id="IPR033868">
    <property type="entry name" value="Xylanase_inhibitor_I-like"/>
</dbReference>
<sequence length="750" mass="79677">MTTRPKTLLLLAISSSLALVLVMLSARPVSCAALPPPRQQPRGQPVLKPVTKDPVTLLYTIPIRDNADLVVDTAGPLVWSTCADDHLAASFKCNDPVCKIANAYHAPTCGRKVIRRCKKAKRCVAYPYNPVTGRCAAARLVHTRVVVNSTDGRNPVGQVSIRAVKACAPKELLASLPAHAEGVAGLAGSGMALPAQIAASHNVPNNFMLCLPRHGEGEGVAVFGGGPFFLPEAPQTDVTSTLAFTPLVTNKDNPTMHYISVKAIAMDQTQVPLPGYALSSSNASAVICTRVPYTLLRPDVYRPVVDAFAKALARNDARVPGVSSGFELCYSSDMLGNTHAVPTVVLMLHGGKNWTIGGSNSMVDVGHKTACLALVEMKGVKAGDANAPALLIGGFQMENNLVHFDLEKKQLGFANCPHSGYGKADDEDRFRCKCTAHPHNPFSGETETDDLTRTTLSANATDGKNPLYPVSFPAVTSCAPKSLLAKLPAGAIGVAGLANSRLSLPAQVSRTQKVPKKLLLCLPRSGVREGDGVAIFGGGPFFTLTSVVGGESGPDLTLDLTYTNLAAKPHNPAYYLPVKAIAVGKSLVPLPADALTSTGGGVAFSTRAPYTSLRHDVYRPFVNALDAASGWKDFKVPAVKPFELCYNSSFLPNTRVGHLAPDIDFVLPDGKNYTIGSLDSMIDLDDFRVACFAFVEMKAHKTGAPAVEIGGFQMENNVLQFDLDKMQLGFARVPIFMACSNFNFTLAGHY</sequence>
<keyword evidence="6" id="KW-1185">Reference proteome</keyword>
<reference evidence="5" key="2">
    <citation type="submission" date="2021-12" db="EMBL/GenBank/DDBJ databases">
        <title>Resequencing data analysis of finger millet.</title>
        <authorList>
            <person name="Hatakeyama M."/>
            <person name="Aluri S."/>
            <person name="Balachadran M.T."/>
            <person name="Sivarajan S.R."/>
            <person name="Poveda L."/>
            <person name="Shimizu-Inatsugi R."/>
            <person name="Schlapbach R."/>
            <person name="Sreeman S.M."/>
            <person name="Shimizu K.K."/>
        </authorList>
    </citation>
    <scope>NUCLEOTIDE SEQUENCE</scope>
</reference>
<dbReference type="InterPro" id="IPR032799">
    <property type="entry name" value="TAXi_C"/>
</dbReference>
<feature type="chain" id="PRO_5043898937" description="Peptidase A1 domain-containing protein" evidence="3">
    <location>
        <begin position="34"/>
        <end position="750"/>
    </location>
</feature>
<evidence type="ECO:0000256" key="1">
    <source>
        <dbReference type="ARBA" id="ARBA00007447"/>
    </source>
</evidence>
<dbReference type="InterPro" id="IPR021109">
    <property type="entry name" value="Peptidase_aspartic_dom_sf"/>
</dbReference>
<comment type="caution">
    <text evidence="5">The sequence shown here is derived from an EMBL/GenBank/DDBJ whole genome shotgun (WGS) entry which is preliminary data.</text>
</comment>
<dbReference type="GO" id="GO:0004190">
    <property type="term" value="F:aspartic-type endopeptidase activity"/>
    <property type="evidence" value="ECO:0007669"/>
    <property type="project" value="InterPro"/>
</dbReference>
<protein>
    <recommendedName>
        <fullName evidence="4">Peptidase A1 domain-containing protein</fullName>
    </recommendedName>
</protein>
<comment type="similarity">
    <text evidence="1">Belongs to the peptidase A1 family.</text>
</comment>
<dbReference type="Gene3D" id="2.40.70.10">
    <property type="entry name" value="Acid Proteases"/>
    <property type="match status" value="3"/>
</dbReference>
<evidence type="ECO:0000256" key="3">
    <source>
        <dbReference type="SAM" id="SignalP"/>
    </source>
</evidence>
<accession>A0AAV5BZU2</accession>
<keyword evidence="2 3" id="KW-0732">Signal</keyword>
<proteinExistence type="inferred from homology"/>
<dbReference type="InterPro" id="IPR001461">
    <property type="entry name" value="Aspartic_peptidase_A1"/>
</dbReference>
<evidence type="ECO:0000313" key="5">
    <source>
        <dbReference type="EMBL" id="GJM91936.1"/>
    </source>
</evidence>
<dbReference type="EMBL" id="BQKI01000004">
    <property type="protein sequence ID" value="GJM91936.1"/>
    <property type="molecule type" value="Genomic_DNA"/>
</dbReference>
<dbReference type="CDD" id="cd05489">
    <property type="entry name" value="xylanase_inhibitor_I_like"/>
    <property type="match status" value="1"/>
</dbReference>
<dbReference type="PROSITE" id="PS51767">
    <property type="entry name" value="PEPTIDASE_A1"/>
    <property type="match status" value="1"/>
</dbReference>
<dbReference type="Pfam" id="PF14541">
    <property type="entry name" value="TAXi_C"/>
    <property type="match status" value="2"/>
</dbReference>
<feature type="signal peptide" evidence="3">
    <location>
        <begin position="1"/>
        <end position="33"/>
    </location>
</feature>
<dbReference type="Proteomes" id="UP001054889">
    <property type="component" value="Unassembled WGS sequence"/>
</dbReference>
<evidence type="ECO:0000256" key="2">
    <source>
        <dbReference type="ARBA" id="ARBA00022729"/>
    </source>
</evidence>
<organism evidence="5 6">
    <name type="scientific">Eleusine coracana subsp. coracana</name>
    <dbReference type="NCBI Taxonomy" id="191504"/>
    <lineage>
        <taxon>Eukaryota</taxon>
        <taxon>Viridiplantae</taxon>
        <taxon>Streptophyta</taxon>
        <taxon>Embryophyta</taxon>
        <taxon>Tracheophyta</taxon>
        <taxon>Spermatophyta</taxon>
        <taxon>Magnoliopsida</taxon>
        <taxon>Liliopsida</taxon>
        <taxon>Poales</taxon>
        <taxon>Poaceae</taxon>
        <taxon>PACMAD clade</taxon>
        <taxon>Chloridoideae</taxon>
        <taxon>Cynodonteae</taxon>
        <taxon>Eleusininae</taxon>
        <taxon>Eleusine</taxon>
    </lineage>
</organism>
<gene>
    <name evidence="5" type="primary">ga08359</name>
    <name evidence="5" type="ORF">PR202_ga08359</name>
</gene>
<dbReference type="GO" id="GO:0006508">
    <property type="term" value="P:proteolysis"/>
    <property type="evidence" value="ECO:0007669"/>
    <property type="project" value="InterPro"/>
</dbReference>
<dbReference type="PANTHER" id="PTHR47965">
    <property type="entry name" value="ASPARTYL PROTEASE-RELATED"/>
    <property type="match status" value="1"/>
</dbReference>
<reference evidence="5" key="1">
    <citation type="journal article" date="2018" name="DNA Res.">
        <title>Multiple hybrid de novo genome assembly of finger millet, an orphan allotetraploid crop.</title>
        <authorList>
            <person name="Hatakeyama M."/>
            <person name="Aluri S."/>
            <person name="Balachadran M.T."/>
            <person name="Sivarajan S.R."/>
            <person name="Patrignani A."/>
            <person name="Gruter S."/>
            <person name="Poveda L."/>
            <person name="Shimizu-Inatsugi R."/>
            <person name="Baeten J."/>
            <person name="Francoijs K.J."/>
            <person name="Nataraja K.N."/>
            <person name="Reddy Y.A.N."/>
            <person name="Phadnis S."/>
            <person name="Ravikumar R.L."/>
            <person name="Schlapbach R."/>
            <person name="Sreeman S.M."/>
            <person name="Shimizu K.K."/>
        </authorList>
    </citation>
    <scope>NUCLEOTIDE SEQUENCE</scope>
</reference>
<feature type="domain" description="Peptidase A1" evidence="4">
    <location>
        <begin position="55"/>
        <end position="414"/>
    </location>
</feature>
<evidence type="ECO:0000259" key="4">
    <source>
        <dbReference type="PROSITE" id="PS51767"/>
    </source>
</evidence>
<dbReference type="Pfam" id="PF14543">
    <property type="entry name" value="TAXi_N"/>
    <property type="match status" value="2"/>
</dbReference>
<dbReference type="InterPro" id="IPR032861">
    <property type="entry name" value="TAXi_N"/>
</dbReference>
<dbReference type="InterPro" id="IPR033121">
    <property type="entry name" value="PEPTIDASE_A1"/>
</dbReference>
<dbReference type="AlphaFoldDB" id="A0AAV5BZU2"/>
<dbReference type="SUPFAM" id="SSF50630">
    <property type="entry name" value="Acid proteases"/>
    <property type="match status" value="2"/>
</dbReference>
<dbReference type="PANTHER" id="PTHR47965:SF61">
    <property type="entry name" value="OS01G0937100 PROTEIN"/>
    <property type="match status" value="1"/>
</dbReference>